<feature type="region of interest" description="Disordered" evidence="10">
    <location>
        <begin position="1"/>
        <end position="33"/>
    </location>
</feature>
<dbReference type="EMBL" id="GL349461">
    <property type="protein sequence ID" value="KNC50389.1"/>
    <property type="molecule type" value="Genomic_DNA"/>
</dbReference>
<comment type="similarity">
    <text evidence="1 9">Belongs to the YIF1 family.</text>
</comment>
<dbReference type="AlphaFoldDB" id="A0A0L0DDJ5"/>
<dbReference type="RefSeq" id="XP_013756931.1">
    <property type="nucleotide sequence ID" value="XM_013901477.1"/>
</dbReference>
<dbReference type="Pfam" id="PF03878">
    <property type="entry name" value="YIF1"/>
    <property type="match status" value="1"/>
</dbReference>
<keyword evidence="3 9" id="KW-0812">Transmembrane</keyword>
<dbReference type="Proteomes" id="UP000054408">
    <property type="component" value="Unassembled WGS sequence"/>
</dbReference>
<dbReference type="GO" id="GO:0000139">
    <property type="term" value="C:Golgi membrane"/>
    <property type="evidence" value="ECO:0007669"/>
    <property type="project" value="UniProtKB-SubCell"/>
</dbReference>
<dbReference type="GO" id="GO:0015031">
    <property type="term" value="P:protein transport"/>
    <property type="evidence" value="ECO:0007669"/>
    <property type="project" value="UniProtKB-KW"/>
</dbReference>
<keyword evidence="4 9" id="KW-0256">Endoplasmic reticulum</keyword>
<dbReference type="PANTHER" id="PTHR14083">
    <property type="entry name" value="YIP1 INTERACTING FACTOR HOMOLOG YIF1 PROTEIN"/>
    <property type="match status" value="1"/>
</dbReference>
<sequence length="350" mass="36849">MLDPNSNYEFDALDTAPPGTPIGLPRSRGARPPRMAPTGAGMGMGMGMGMAGQDAADDAPGLGFDAAFSALGSGADPALAGAAALGGKMLAGEVSRMHSRIDRWIDLPALRFYFAVSNSYVLNKFKRLLLPFAFKEWTPRNASVSMEGTPRRLPPRDDINAPDLYIPSMALVTYVLLCAYVQGVQQRFTPEVLGATLTSALVALSIEVLVLKLGFYLTNSPRPLPFLDAVAFGGYKYVYIVLCSLIGINFGSMAFTGAIVVAGILSSVFLVRALKEFFGPVDRSLSKRNYLLIFVVALQFMLLFFMGAYYDTPARPTLPDGALEPAAAAATTAAAAVAAGAAGAGAAAKP</sequence>
<evidence type="ECO:0000256" key="7">
    <source>
        <dbReference type="ARBA" id="ARBA00023034"/>
    </source>
</evidence>
<comment type="function">
    <text evidence="9">Has a role in transport between endoplasmic reticulum and Golgi.</text>
</comment>
<evidence type="ECO:0000313" key="11">
    <source>
        <dbReference type="EMBL" id="KNC50389.1"/>
    </source>
</evidence>
<evidence type="ECO:0000256" key="10">
    <source>
        <dbReference type="SAM" id="MobiDB-lite"/>
    </source>
</evidence>
<keyword evidence="7 9" id="KW-0333">Golgi apparatus</keyword>
<dbReference type="GO" id="GO:0005789">
    <property type="term" value="C:endoplasmic reticulum membrane"/>
    <property type="evidence" value="ECO:0007669"/>
    <property type="project" value="UniProtKB-SubCell"/>
</dbReference>
<feature type="transmembrane region" description="Helical" evidence="9">
    <location>
        <begin position="326"/>
        <end position="348"/>
    </location>
</feature>
<name>A0A0L0DDJ5_THETB</name>
<keyword evidence="8 9" id="KW-0472">Membrane</keyword>
<evidence type="ECO:0000256" key="1">
    <source>
        <dbReference type="ARBA" id="ARBA00009727"/>
    </source>
</evidence>
<dbReference type="PANTHER" id="PTHR14083:SF0">
    <property type="entry name" value="YIP1D-INTERACTING FACTOR 1, ISOFORM C"/>
    <property type="match status" value="1"/>
</dbReference>
<feature type="transmembrane region" description="Helical" evidence="9">
    <location>
        <begin position="237"/>
        <end position="270"/>
    </location>
</feature>
<evidence type="ECO:0000256" key="5">
    <source>
        <dbReference type="ARBA" id="ARBA00022927"/>
    </source>
</evidence>
<evidence type="ECO:0000256" key="3">
    <source>
        <dbReference type="ARBA" id="ARBA00022692"/>
    </source>
</evidence>
<dbReference type="GeneID" id="25565947"/>
<dbReference type="InterPro" id="IPR005578">
    <property type="entry name" value="Yif1_fam"/>
</dbReference>
<dbReference type="GO" id="GO:0005793">
    <property type="term" value="C:endoplasmic reticulum-Golgi intermediate compartment"/>
    <property type="evidence" value="ECO:0007669"/>
    <property type="project" value="UniProtKB-UniRule"/>
</dbReference>
<keyword evidence="2 9" id="KW-0813">Transport</keyword>
<keyword evidence="12" id="KW-1185">Reference proteome</keyword>
<dbReference type="STRING" id="461836.A0A0L0DDJ5"/>
<dbReference type="OrthoDB" id="337750at2759"/>
<feature type="transmembrane region" description="Helical" evidence="9">
    <location>
        <begin position="193"/>
        <end position="217"/>
    </location>
</feature>
<dbReference type="GO" id="GO:0006888">
    <property type="term" value="P:endoplasmic reticulum to Golgi vesicle-mediated transport"/>
    <property type="evidence" value="ECO:0007669"/>
    <property type="project" value="UniProtKB-UniRule"/>
</dbReference>
<protein>
    <recommendedName>
        <fullName evidence="9">Protein YIF1</fullName>
    </recommendedName>
</protein>
<dbReference type="eggNOG" id="KOG3094">
    <property type="taxonomic scope" value="Eukaryota"/>
</dbReference>
<proteinExistence type="inferred from homology"/>
<gene>
    <name evidence="11" type="ORF">AMSG_06880</name>
</gene>
<evidence type="ECO:0000256" key="8">
    <source>
        <dbReference type="ARBA" id="ARBA00023136"/>
    </source>
</evidence>
<feature type="transmembrane region" description="Helical" evidence="9">
    <location>
        <begin position="164"/>
        <end position="181"/>
    </location>
</feature>
<keyword evidence="6 9" id="KW-1133">Transmembrane helix</keyword>
<evidence type="ECO:0000256" key="9">
    <source>
        <dbReference type="RuleBase" id="RU368073"/>
    </source>
</evidence>
<feature type="transmembrane region" description="Helical" evidence="9">
    <location>
        <begin position="290"/>
        <end position="310"/>
    </location>
</feature>
<evidence type="ECO:0000256" key="2">
    <source>
        <dbReference type="ARBA" id="ARBA00022448"/>
    </source>
</evidence>
<dbReference type="GO" id="GO:0030134">
    <property type="term" value="C:COPII-coated ER to Golgi transport vesicle"/>
    <property type="evidence" value="ECO:0007669"/>
    <property type="project" value="TreeGrafter"/>
</dbReference>
<evidence type="ECO:0000313" key="12">
    <source>
        <dbReference type="Proteomes" id="UP000054408"/>
    </source>
</evidence>
<comment type="subcellular location">
    <subcellularLocation>
        <location evidence="9">Endoplasmic reticulum membrane</location>
        <topology evidence="9">Multi-pass membrane protein</topology>
    </subcellularLocation>
    <subcellularLocation>
        <location evidence="9">Golgi apparatus membrane</location>
        <topology evidence="9">Multi-pass membrane protein</topology>
    </subcellularLocation>
</comment>
<evidence type="ECO:0000256" key="6">
    <source>
        <dbReference type="ARBA" id="ARBA00022989"/>
    </source>
</evidence>
<keyword evidence="5 9" id="KW-0653">Protein transport</keyword>
<evidence type="ECO:0000256" key="4">
    <source>
        <dbReference type="ARBA" id="ARBA00022824"/>
    </source>
</evidence>
<organism evidence="11 12">
    <name type="scientific">Thecamonas trahens ATCC 50062</name>
    <dbReference type="NCBI Taxonomy" id="461836"/>
    <lineage>
        <taxon>Eukaryota</taxon>
        <taxon>Apusozoa</taxon>
        <taxon>Apusomonadida</taxon>
        <taxon>Apusomonadidae</taxon>
        <taxon>Thecamonas</taxon>
    </lineage>
</organism>
<accession>A0A0L0DDJ5</accession>
<reference evidence="11 12" key="1">
    <citation type="submission" date="2010-05" db="EMBL/GenBank/DDBJ databases">
        <title>The Genome Sequence of Thecamonas trahens ATCC 50062.</title>
        <authorList>
            <consortium name="The Broad Institute Genome Sequencing Platform"/>
            <person name="Russ C."/>
            <person name="Cuomo C."/>
            <person name="Shea T."/>
            <person name="Young S.K."/>
            <person name="Zeng Q."/>
            <person name="Koehrsen M."/>
            <person name="Haas B."/>
            <person name="Borodovsky M."/>
            <person name="Guigo R."/>
            <person name="Alvarado L."/>
            <person name="Berlin A."/>
            <person name="Bochicchio J."/>
            <person name="Borenstein D."/>
            <person name="Chapman S."/>
            <person name="Chen Z."/>
            <person name="Freedman E."/>
            <person name="Gellesch M."/>
            <person name="Goldberg J."/>
            <person name="Griggs A."/>
            <person name="Gujja S."/>
            <person name="Heilman E."/>
            <person name="Heiman D."/>
            <person name="Hepburn T."/>
            <person name="Howarth C."/>
            <person name="Jen D."/>
            <person name="Larson L."/>
            <person name="Mehta T."/>
            <person name="Park D."/>
            <person name="Pearson M."/>
            <person name="Roberts A."/>
            <person name="Saif S."/>
            <person name="Shenoy N."/>
            <person name="Sisk P."/>
            <person name="Stolte C."/>
            <person name="Sykes S."/>
            <person name="Thomson T."/>
            <person name="Walk T."/>
            <person name="White J."/>
            <person name="Yandava C."/>
            <person name="Burger G."/>
            <person name="Gray M.W."/>
            <person name="Holland P.W.H."/>
            <person name="King N."/>
            <person name="Lang F.B.F."/>
            <person name="Roger A.J."/>
            <person name="Ruiz-Trillo I."/>
            <person name="Lander E."/>
            <person name="Nusbaum C."/>
        </authorList>
    </citation>
    <scope>NUCLEOTIDE SEQUENCE [LARGE SCALE GENOMIC DNA]</scope>
    <source>
        <strain evidence="11 12">ATCC 50062</strain>
    </source>
</reference>